<dbReference type="AlphaFoldDB" id="A0AA38J3R2"/>
<dbReference type="Proteomes" id="UP001168821">
    <property type="component" value="Unassembled WGS sequence"/>
</dbReference>
<evidence type="ECO:0000313" key="3">
    <source>
        <dbReference type="Proteomes" id="UP001168821"/>
    </source>
</evidence>
<organism evidence="2 3">
    <name type="scientific">Zophobas morio</name>
    <dbReference type="NCBI Taxonomy" id="2755281"/>
    <lineage>
        <taxon>Eukaryota</taxon>
        <taxon>Metazoa</taxon>
        <taxon>Ecdysozoa</taxon>
        <taxon>Arthropoda</taxon>
        <taxon>Hexapoda</taxon>
        <taxon>Insecta</taxon>
        <taxon>Pterygota</taxon>
        <taxon>Neoptera</taxon>
        <taxon>Endopterygota</taxon>
        <taxon>Coleoptera</taxon>
        <taxon>Polyphaga</taxon>
        <taxon>Cucujiformia</taxon>
        <taxon>Tenebrionidae</taxon>
        <taxon>Zophobas</taxon>
    </lineage>
</organism>
<keyword evidence="3" id="KW-1185">Reference proteome</keyword>
<reference evidence="2" key="1">
    <citation type="journal article" date="2023" name="G3 (Bethesda)">
        <title>Whole genome assemblies of Zophobas morio and Tenebrio molitor.</title>
        <authorList>
            <person name="Kaur S."/>
            <person name="Stinson S.A."/>
            <person name="diCenzo G.C."/>
        </authorList>
    </citation>
    <scope>NUCLEOTIDE SEQUENCE</scope>
    <source>
        <strain evidence="2">QUZm001</strain>
    </source>
</reference>
<comment type="caution">
    <text evidence="2">The sequence shown here is derived from an EMBL/GenBank/DDBJ whole genome shotgun (WGS) entry which is preliminary data.</text>
</comment>
<accession>A0AA38J3R2</accession>
<feature type="region of interest" description="Disordered" evidence="1">
    <location>
        <begin position="82"/>
        <end position="111"/>
    </location>
</feature>
<sequence length="198" mass="21741">MNVRRIIILDDVVIRRPGGKAVEVGGGAAEDIEAGGALENVESSADVGSLVEEFITSVSKKSTAESVDAIIKEIFEDDMDELAADDDDDDDDDDDNNSTSESSDVDHFPDDDDDAFIKGCDAYEARVEAEKRRGEEARYLPREKHNLLGSTLFQLSPFGRGTSVAVGLKMPTGDVVFRIYNQAETIFCEFDQRAFVEF</sequence>
<dbReference type="EMBL" id="JALNTZ010000001">
    <property type="protein sequence ID" value="KAJ3666588.1"/>
    <property type="molecule type" value="Genomic_DNA"/>
</dbReference>
<name>A0AA38J3R2_9CUCU</name>
<feature type="compositionally biased region" description="Acidic residues" evidence="1">
    <location>
        <begin position="82"/>
        <end position="96"/>
    </location>
</feature>
<gene>
    <name evidence="2" type="ORF">Zmor_002025</name>
</gene>
<proteinExistence type="predicted"/>
<evidence type="ECO:0000256" key="1">
    <source>
        <dbReference type="SAM" id="MobiDB-lite"/>
    </source>
</evidence>
<protein>
    <submittedName>
        <fullName evidence="2">Uncharacterized protein</fullName>
    </submittedName>
</protein>
<evidence type="ECO:0000313" key="2">
    <source>
        <dbReference type="EMBL" id="KAJ3666588.1"/>
    </source>
</evidence>